<sequence>LIRHPAVAQAVVDAVGETPARRRLAAFVVPCDPAQPPLLADLRTHLAALLPAYMVPGLYALIDAVPLSANGKLDRRRLPEVRNDDAPRPVERPHSDLEAVIAEVVASHLAVPVVGRQEAFFEVGATSLSLIAIHRDLQQRLQRELPLLVLFEHPTVQGVAAFLQGAQDDSQDHANHRAERRRDARAARRSVRRPVEENV</sequence>
<dbReference type="Gene3D" id="3.30.300.30">
    <property type="match status" value="1"/>
</dbReference>
<accession>A0A1N7QD97</accession>
<evidence type="ECO:0000313" key="6">
    <source>
        <dbReference type="Proteomes" id="UP000185678"/>
    </source>
</evidence>
<dbReference type="InterPro" id="IPR025110">
    <property type="entry name" value="AMP-bd_C"/>
</dbReference>
<dbReference type="InterPro" id="IPR036736">
    <property type="entry name" value="ACP-like_sf"/>
</dbReference>
<evidence type="ECO:0000259" key="4">
    <source>
        <dbReference type="PROSITE" id="PS50075"/>
    </source>
</evidence>
<dbReference type="RefSeq" id="WP_245821553.1">
    <property type="nucleotide sequence ID" value="NZ_FTOA01000016.1"/>
</dbReference>
<dbReference type="PROSITE" id="PS50075">
    <property type="entry name" value="CARRIER"/>
    <property type="match status" value="1"/>
</dbReference>
<dbReference type="PANTHER" id="PTHR45527">
    <property type="entry name" value="NONRIBOSOMAL PEPTIDE SYNTHETASE"/>
    <property type="match status" value="1"/>
</dbReference>
<reference evidence="5 6" key="1">
    <citation type="submission" date="2017-01" db="EMBL/GenBank/DDBJ databases">
        <authorList>
            <person name="Mah S.A."/>
            <person name="Swanson W.J."/>
            <person name="Moy G.W."/>
            <person name="Vacquier V.D."/>
        </authorList>
    </citation>
    <scope>NUCLEOTIDE SEQUENCE [LARGE SCALE GENOMIC DNA]</scope>
    <source>
        <strain evidence="5 6">DSM 11589</strain>
    </source>
</reference>
<dbReference type="InterPro" id="IPR045851">
    <property type="entry name" value="AMP-bd_C_sf"/>
</dbReference>
<dbReference type="Pfam" id="PF13193">
    <property type="entry name" value="AMP-binding_C"/>
    <property type="match status" value="1"/>
</dbReference>
<keyword evidence="6" id="KW-1185">Reference proteome</keyword>
<evidence type="ECO:0000313" key="5">
    <source>
        <dbReference type="EMBL" id="SIT20766.1"/>
    </source>
</evidence>
<dbReference type="SMART" id="SM00823">
    <property type="entry name" value="PKS_PP"/>
    <property type="match status" value="1"/>
</dbReference>
<feature type="non-terminal residue" evidence="5">
    <location>
        <position position="1"/>
    </location>
</feature>
<evidence type="ECO:0000256" key="1">
    <source>
        <dbReference type="ARBA" id="ARBA00022450"/>
    </source>
</evidence>
<evidence type="ECO:0000256" key="3">
    <source>
        <dbReference type="SAM" id="MobiDB-lite"/>
    </source>
</evidence>
<dbReference type="EMBL" id="FTOA01000016">
    <property type="protein sequence ID" value="SIT20766.1"/>
    <property type="molecule type" value="Genomic_DNA"/>
</dbReference>
<keyword evidence="2" id="KW-0597">Phosphoprotein</keyword>
<feature type="region of interest" description="Disordered" evidence="3">
    <location>
        <begin position="168"/>
        <end position="199"/>
    </location>
</feature>
<dbReference type="Proteomes" id="UP000185678">
    <property type="component" value="Unassembled WGS sequence"/>
</dbReference>
<dbReference type="STRING" id="80876.SAMN05421779_1161"/>
<evidence type="ECO:0000256" key="2">
    <source>
        <dbReference type="ARBA" id="ARBA00022553"/>
    </source>
</evidence>
<dbReference type="AlphaFoldDB" id="A0A1N7QD97"/>
<dbReference type="GO" id="GO:0043041">
    <property type="term" value="P:amino acid activation for nonribosomal peptide biosynthetic process"/>
    <property type="evidence" value="ECO:0007669"/>
    <property type="project" value="TreeGrafter"/>
</dbReference>
<dbReference type="GO" id="GO:0044550">
    <property type="term" value="P:secondary metabolite biosynthetic process"/>
    <property type="evidence" value="ECO:0007669"/>
    <property type="project" value="TreeGrafter"/>
</dbReference>
<dbReference type="Gene3D" id="1.10.1200.10">
    <property type="entry name" value="ACP-like"/>
    <property type="match status" value="1"/>
</dbReference>
<dbReference type="GO" id="GO:0031177">
    <property type="term" value="F:phosphopantetheine binding"/>
    <property type="evidence" value="ECO:0007669"/>
    <property type="project" value="InterPro"/>
</dbReference>
<dbReference type="SUPFAM" id="SSF47336">
    <property type="entry name" value="ACP-like"/>
    <property type="match status" value="1"/>
</dbReference>
<dbReference type="Pfam" id="PF00550">
    <property type="entry name" value="PP-binding"/>
    <property type="match status" value="1"/>
</dbReference>
<dbReference type="InterPro" id="IPR009081">
    <property type="entry name" value="PP-bd_ACP"/>
</dbReference>
<feature type="domain" description="Carrier" evidence="4">
    <location>
        <begin position="92"/>
        <end position="167"/>
    </location>
</feature>
<name>A0A1N7QD97_9PROT</name>
<gene>
    <name evidence="5" type="ORF">SAMN05421779_1161</name>
</gene>
<dbReference type="SUPFAM" id="SSF56801">
    <property type="entry name" value="Acetyl-CoA synthetase-like"/>
    <property type="match status" value="1"/>
</dbReference>
<protein>
    <submittedName>
        <fullName evidence="5">Phosphopantetheine attachment site</fullName>
    </submittedName>
</protein>
<proteinExistence type="predicted"/>
<keyword evidence="1" id="KW-0596">Phosphopantetheine</keyword>
<dbReference type="PANTHER" id="PTHR45527:SF1">
    <property type="entry name" value="FATTY ACID SYNTHASE"/>
    <property type="match status" value="1"/>
</dbReference>
<organism evidence="5 6">
    <name type="scientific">Insolitispirillum peregrinum</name>
    <dbReference type="NCBI Taxonomy" id="80876"/>
    <lineage>
        <taxon>Bacteria</taxon>
        <taxon>Pseudomonadati</taxon>
        <taxon>Pseudomonadota</taxon>
        <taxon>Alphaproteobacteria</taxon>
        <taxon>Rhodospirillales</taxon>
        <taxon>Novispirillaceae</taxon>
        <taxon>Insolitispirillum</taxon>
    </lineage>
</organism>
<dbReference type="InterPro" id="IPR020806">
    <property type="entry name" value="PKS_PP-bd"/>
</dbReference>
<dbReference type="GO" id="GO:0005737">
    <property type="term" value="C:cytoplasm"/>
    <property type="evidence" value="ECO:0007669"/>
    <property type="project" value="TreeGrafter"/>
</dbReference>
<feature type="compositionally biased region" description="Basic and acidic residues" evidence="3">
    <location>
        <begin position="170"/>
        <end position="186"/>
    </location>
</feature>